<sequence>MFTARVFKFAVVAAGLGFVPTQVFGLSSSCESTLASIVLAPSSACLNAQALIGVVTAPANSSLVDPINNWLTGMCAQPACTNDTLSSVVSNITTGCQSDLSGLGSLSPQEIEQVVVSAYPAVRQVACLTDSNNNNGLCVTETLTAVQSSTGTTLSTNGVMQLVQQIMGGQVPNLPSSVLCTDCTKAAFNIINTQYPGLANGSVNVVGNISSTCGADFVNGSTPSTISQSANSGTQSVNPNGAASFAIAESPLGFAGVVLSSLFALGSGLAILA</sequence>
<dbReference type="OrthoDB" id="2536450at2759"/>
<accession>A0A4R0R465</accession>
<organism evidence="2 3">
    <name type="scientific">Steccherinum ochraceum</name>
    <dbReference type="NCBI Taxonomy" id="92696"/>
    <lineage>
        <taxon>Eukaryota</taxon>
        <taxon>Fungi</taxon>
        <taxon>Dikarya</taxon>
        <taxon>Basidiomycota</taxon>
        <taxon>Agaricomycotina</taxon>
        <taxon>Agaricomycetes</taxon>
        <taxon>Polyporales</taxon>
        <taxon>Steccherinaceae</taxon>
        <taxon>Steccherinum</taxon>
    </lineage>
</organism>
<protein>
    <submittedName>
        <fullName evidence="2">Uncharacterized protein</fullName>
    </submittedName>
</protein>
<reference evidence="2 3" key="1">
    <citation type="submission" date="2018-11" db="EMBL/GenBank/DDBJ databases">
        <title>Genome assembly of Steccherinum ochraceum LE-BIN_3174, the white-rot fungus of the Steccherinaceae family (The Residual Polyporoid clade, Polyporales, Basidiomycota).</title>
        <authorList>
            <person name="Fedorova T.V."/>
            <person name="Glazunova O.A."/>
            <person name="Landesman E.O."/>
            <person name="Moiseenko K.V."/>
            <person name="Psurtseva N.V."/>
            <person name="Savinova O.S."/>
            <person name="Shakhova N.V."/>
            <person name="Tyazhelova T.V."/>
            <person name="Vasina D.V."/>
        </authorList>
    </citation>
    <scope>NUCLEOTIDE SEQUENCE [LARGE SCALE GENOMIC DNA]</scope>
    <source>
        <strain evidence="2 3">LE-BIN_3174</strain>
    </source>
</reference>
<gene>
    <name evidence="2" type="ORF">EIP91_009247</name>
</gene>
<comment type="caution">
    <text evidence="2">The sequence shown here is derived from an EMBL/GenBank/DDBJ whole genome shotgun (WGS) entry which is preliminary data.</text>
</comment>
<feature type="chain" id="PRO_5020756222" evidence="1">
    <location>
        <begin position="26"/>
        <end position="273"/>
    </location>
</feature>
<dbReference type="PANTHER" id="PTHR34862:SF1">
    <property type="entry name" value="SPARK DOMAIN-CONTAINING PROTEIN"/>
    <property type="match status" value="1"/>
</dbReference>
<dbReference type="Proteomes" id="UP000292702">
    <property type="component" value="Unassembled WGS sequence"/>
</dbReference>
<proteinExistence type="predicted"/>
<dbReference type="EMBL" id="RWJN01000521">
    <property type="protein sequence ID" value="TCD60966.1"/>
    <property type="molecule type" value="Genomic_DNA"/>
</dbReference>
<dbReference type="PANTHER" id="PTHR34862">
    <property type="entry name" value="SPARK DOMAIN-CONTAINING PROTEIN"/>
    <property type="match status" value="1"/>
</dbReference>
<name>A0A4R0R465_9APHY</name>
<keyword evidence="3" id="KW-1185">Reference proteome</keyword>
<evidence type="ECO:0000313" key="2">
    <source>
        <dbReference type="EMBL" id="TCD60966.1"/>
    </source>
</evidence>
<feature type="signal peptide" evidence="1">
    <location>
        <begin position="1"/>
        <end position="25"/>
    </location>
</feature>
<evidence type="ECO:0000256" key="1">
    <source>
        <dbReference type="SAM" id="SignalP"/>
    </source>
</evidence>
<dbReference type="AlphaFoldDB" id="A0A4R0R465"/>
<dbReference type="PROSITE" id="PS51257">
    <property type="entry name" value="PROKAR_LIPOPROTEIN"/>
    <property type="match status" value="1"/>
</dbReference>
<keyword evidence="1" id="KW-0732">Signal</keyword>
<evidence type="ECO:0000313" key="3">
    <source>
        <dbReference type="Proteomes" id="UP000292702"/>
    </source>
</evidence>